<reference evidence="4" key="1">
    <citation type="submission" date="2021-02" db="EMBL/GenBank/DDBJ databases">
        <title>Skermanella TT6 skin isolate.</title>
        <authorList>
            <person name="Lee K."/>
            <person name="Ganzorig M."/>
        </authorList>
    </citation>
    <scope>NUCLEOTIDE SEQUENCE</scope>
    <source>
        <strain evidence="4">TT6</strain>
    </source>
</reference>
<dbReference type="Gene3D" id="3.30.2180.10">
    <property type="entry name" value="ATP12-like"/>
    <property type="match status" value="1"/>
</dbReference>
<name>A0ABX7B1V0_9PROT</name>
<protein>
    <submittedName>
        <fullName evidence="4">ATPase</fullName>
    </submittedName>
</protein>
<dbReference type="Gene3D" id="1.10.3580.10">
    <property type="entry name" value="ATP12 ATPase"/>
    <property type="match status" value="1"/>
</dbReference>
<organism evidence="4 5">
    <name type="scientific">Skermanella cutis</name>
    <dbReference type="NCBI Taxonomy" id="2775420"/>
    <lineage>
        <taxon>Bacteria</taxon>
        <taxon>Pseudomonadati</taxon>
        <taxon>Pseudomonadota</taxon>
        <taxon>Alphaproteobacteria</taxon>
        <taxon>Rhodospirillales</taxon>
        <taxon>Azospirillaceae</taxon>
        <taxon>Skermanella</taxon>
    </lineage>
</organism>
<dbReference type="RefSeq" id="WP_201072966.1">
    <property type="nucleotide sequence ID" value="NZ_CP067420.1"/>
</dbReference>
<sequence length="231" mass="25422">MKRFYKEVSVARTDAGHEVRLDGRPLRTPAKAPLVLPQAGLMQVIAEEWDAQLENIKPADMPVTQLASTAIDRIPAQRAEIVRAVAAYAETDLLCYRADHPAELAERQERVWQPLLDWAAVRYGAQLEVHTGIMPKPQPAEACALLARVVEELDDMMLAGLQNATSALGSLVLALALMEGRVSAEEAYAAAQLDETFQIEQWGEDAEATARRAALKADILATRRFLDLVKV</sequence>
<comment type="similarity">
    <text evidence="1">Belongs to the ATP12 family.</text>
</comment>
<evidence type="ECO:0000256" key="3">
    <source>
        <dbReference type="ARBA" id="ARBA00023186"/>
    </source>
</evidence>
<dbReference type="InterPro" id="IPR023335">
    <property type="entry name" value="ATP12_ortho_dom_sf"/>
</dbReference>
<keyword evidence="2" id="KW-0809">Transit peptide</keyword>
<evidence type="ECO:0000256" key="1">
    <source>
        <dbReference type="ARBA" id="ARBA00008231"/>
    </source>
</evidence>
<keyword evidence="3" id="KW-0143">Chaperone</keyword>
<keyword evidence="5" id="KW-1185">Reference proteome</keyword>
<dbReference type="Proteomes" id="UP000595197">
    <property type="component" value="Chromosome"/>
</dbReference>
<dbReference type="PANTHER" id="PTHR21013:SF10">
    <property type="entry name" value="ATP SYNTHASE MITOCHONDRIAL F1 COMPLEX ASSEMBLY FACTOR 2"/>
    <property type="match status" value="1"/>
</dbReference>
<dbReference type="SUPFAM" id="SSF160909">
    <property type="entry name" value="ATP12-like"/>
    <property type="match status" value="1"/>
</dbReference>
<dbReference type="PANTHER" id="PTHR21013">
    <property type="entry name" value="ATP SYNTHASE MITOCHONDRIAL F1 COMPLEX ASSEMBLY FACTOR 2/ATP12 PROTEIN, MITOCHONDRIAL PRECURSOR"/>
    <property type="match status" value="1"/>
</dbReference>
<dbReference type="Pfam" id="PF07542">
    <property type="entry name" value="ATP12"/>
    <property type="match status" value="1"/>
</dbReference>
<evidence type="ECO:0000256" key="2">
    <source>
        <dbReference type="ARBA" id="ARBA00022946"/>
    </source>
</evidence>
<evidence type="ECO:0000313" key="4">
    <source>
        <dbReference type="EMBL" id="QQP88302.1"/>
    </source>
</evidence>
<gene>
    <name evidence="4" type="ORF">IGS68_19940</name>
</gene>
<proteinExistence type="inferred from homology"/>
<accession>A0ABX7B1V0</accession>
<dbReference type="EMBL" id="CP067420">
    <property type="protein sequence ID" value="QQP88302.1"/>
    <property type="molecule type" value="Genomic_DNA"/>
</dbReference>
<dbReference type="InterPro" id="IPR011419">
    <property type="entry name" value="ATP12_ATP_synth-F1-assembly"/>
</dbReference>
<dbReference type="InterPro" id="IPR042272">
    <property type="entry name" value="ATP12_ATP_synth-F1-assembly_N"/>
</dbReference>
<evidence type="ECO:0000313" key="5">
    <source>
        <dbReference type="Proteomes" id="UP000595197"/>
    </source>
</evidence>